<sequence>MSSNDHTQYRAGTSIGLLPGDILTACDNELNVPTGYLGHSAIAVDERHIVEAVISYPYIQLASKESFFSPHPLCAVYRPKDPSWGTAAARCAYDYFLKSREHLQKGTVLPPFSFDLNVALDDPWTSVYCSKLVWLSYHFGVGYTLPNDFGLFTPEDLDYNLSRDPNFILVYKHPGFQFLIDS</sequence>
<reference evidence="2" key="1">
    <citation type="journal article" date="2019" name="Int. J. Syst. Evol. Microbiol.">
        <title>The Global Catalogue of Microorganisms (GCM) 10K type strain sequencing project: providing services to taxonomists for standard genome sequencing and annotation.</title>
        <authorList>
            <consortium name="The Broad Institute Genomics Platform"/>
            <consortium name="The Broad Institute Genome Sequencing Center for Infectious Disease"/>
            <person name="Wu L."/>
            <person name="Ma J."/>
        </authorList>
    </citation>
    <scope>NUCLEOTIDE SEQUENCE [LARGE SCALE GENOMIC DNA]</scope>
    <source>
        <strain evidence="2">KCTC 3950</strain>
    </source>
</reference>
<proteinExistence type="predicted"/>
<dbReference type="Gene3D" id="3.90.1720.10">
    <property type="entry name" value="endopeptidase domain like (from Nostoc punctiforme)"/>
    <property type="match status" value="1"/>
</dbReference>
<comment type="caution">
    <text evidence="1">The sequence shown here is derived from an EMBL/GenBank/DDBJ whole genome shotgun (WGS) entry which is preliminary data.</text>
</comment>
<protein>
    <submittedName>
        <fullName evidence="1">Uncharacterized protein</fullName>
    </submittedName>
</protein>
<dbReference type="SUPFAM" id="SSF54001">
    <property type="entry name" value="Cysteine proteinases"/>
    <property type="match status" value="1"/>
</dbReference>
<dbReference type="RefSeq" id="WP_377600884.1">
    <property type="nucleotide sequence ID" value="NZ_JBHUME010000005.1"/>
</dbReference>
<accession>A0ABW5PBG8</accession>
<dbReference type="Proteomes" id="UP001597541">
    <property type="component" value="Unassembled WGS sequence"/>
</dbReference>
<gene>
    <name evidence="1" type="ORF">ACFSUF_05385</name>
</gene>
<dbReference type="EMBL" id="JBHUME010000005">
    <property type="protein sequence ID" value="MFD2611854.1"/>
    <property type="molecule type" value="Genomic_DNA"/>
</dbReference>
<name>A0ABW5PBG8_9BACL</name>
<keyword evidence="2" id="KW-1185">Reference proteome</keyword>
<evidence type="ECO:0000313" key="1">
    <source>
        <dbReference type="EMBL" id="MFD2611854.1"/>
    </source>
</evidence>
<organism evidence="1 2">
    <name type="scientific">Paenibacillus gansuensis</name>
    <dbReference type="NCBI Taxonomy" id="306542"/>
    <lineage>
        <taxon>Bacteria</taxon>
        <taxon>Bacillati</taxon>
        <taxon>Bacillota</taxon>
        <taxon>Bacilli</taxon>
        <taxon>Bacillales</taxon>
        <taxon>Paenibacillaceae</taxon>
        <taxon>Paenibacillus</taxon>
    </lineage>
</organism>
<dbReference type="InterPro" id="IPR038765">
    <property type="entry name" value="Papain-like_cys_pep_sf"/>
</dbReference>
<evidence type="ECO:0000313" key="2">
    <source>
        <dbReference type="Proteomes" id="UP001597541"/>
    </source>
</evidence>